<dbReference type="Gene3D" id="3.60.21.10">
    <property type="match status" value="1"/>
</dbReference>
<evidence type="ECO:0008006" key="2">
    <source>
        <dbReference type="Google" id="ProtNLM"/>
    </source>
</evidence>
<proteinExistence type="predicted"/>
<reference evidence="1" key="1">
    <citation type="journal article" date="2015" name="Nature">
        <title>Complex archaea that bridge the gap between prokaryotes and eukaryotes.</title>
        <authorList>
            <person name="Spang A."/>
            <person name="Saw J.H."/>
            <person name="Jorgensen S.L."/>
            <person name="Zaremba-Niedzwiedzka K."/>
            <person name="Martijn J."/>
            <person name="Lind A.E."/>
            <person name="van Eijk R."/>
            <person name="Schleper C."/>
            <person name="Guy L."/>
            <person name="Ettema T.J."/>
        </authorList>
    </citation>
    <scope>NUCLEOTIDE SEQUENCE</scope>
</reference>
<evidence type="ECO:0000313" key="1">
    <source>
        <dbReference type="EMBL" id="KKK67568.1"/>
    </source>
</evidence>
<feature type="non-terminal residue" evidence="1">
    <location>
        <position position="110"/>
    </location>
</feature>
<protein>
    <recommendedName>
        <fullName evidence="2">Calcineurin-like phosphoesterase domain-containing protein</fullName>
    </recommendedName>
</protein>
<gene>
    <name evidence="1" type="ORF">LCGC14_2952790</name>
</gene>
<accession>A0A0F8XFB3</accession>
<dbReference type="AlphaFoldDB" id="A0A0F8XFB3"/>
<organism evidence="1">
    <name type="scientific">marine sediment metagenome</name>
    <dbReference type="NCBI Taxonomy" id="412755"/>
    <lineage>
        <taxon>unclassified sequences</taxon>
        <taxon>metagenomes</taxon>
        <taxon>ecological metagenomes</taxon>
    </lineage>
</organism>
<comment type="caution">
    <text evidence="1">The sequence shown here is derived from an EMBL/GenBank/DDBJ whole genome shotgun (WGS) entry which is preliminary data.</text>
</comment>
<sequence length="110" mass="12936">MKRKIWVTSDLYLGQKNRQAMAKRLLKVWSHVVRADDLVLLLGNVSSDKVGYWFNVISGLPGRKRLMLGSEDRYRTTWYKKWNFEDVVPFHRALLLDAPHGQIMFARFSP</sequence>
<dbReference type="EMBL" id="LAZR01059549">
    <property type="protein sequence ID" value="KKK67568.1"/>
    <property type="molecule type" value="Genomic_DNA"/>
</dbReference>
<name>A0A0F8XFB3_9ZZZZ</name>
<dbReference type="InterPro" id="IPR029052">
    <property type="entry name" value="Metallo-depent_PP-like"/>
</dbReference>